<dbReference type="Proteomes" id="UP000078387">
    <property type="component" value="Unassembled WGS sequence"/>
</dbReference>
<dbReference type="CDD" id="cd00143">
    <property type="entry name" value="PP2Cc"/>
    <property type="match status" value="1"/>
</dbReference>
<gene>
    <name evidence="3" type="ORF">CL6EHI_198860</name>
</gene>
<dbReference type="InterPro" id="IPR015655">
    <property type="entry name" value="PP2C"/>
</dbReference>
<dbReference type="GO" id="GO:0004722">
    <property type="term" value="F:protein serine/threonine phosphatase activity"/>
    <property type="evidence" value="ECO:0007669"/>
    <property type="project" value="InterPro"/>
</dbReference>
<dbReference type="SUPFAM" id="SSF81606">
    <property type="entry name" value="PP2C-like"/>
    <property type="match status" value="1"/>
</dbReference>
<sequence length="333" mass="37028">MGENREINHITRGVSIHIVESVDISEEAKHTQKRPRTRGNSFYGRERPVFNGNKQCLHVNSCILPNKSWSIFIPKGTNGKQISGEPYNFEYTFSKSHDIGVSLTIGKRNYMEDEVLIAGNIKEGIDLVGIFDGHNGSDAAKLAAKLFKEEIKHLEEEFDWITLFEKVHSTIIKSTESGTTATLALIYSNKITLVHCGDSTAFALKKRKLKKLTHDQNTSSLEEVSSIKKNGGVVEFNGGILRVNGQISVTRSLGDKKFHPPLTCIPEVIELESDDITSLVLTSDGISSVLQLDEIEAVMNSEMNVEEKSSTLRNQSFIREGKDNMSVIVVSFN</sequence>
<evidence type="ECO:0000259" key="2">
    <source>
        <dbReference type="PROSITE" id="PS51746"/>
    </source>
</evidence>
<dbReference type="InterPro" id="IPR036457">
    <property type="entry name" value="PPM-type-like_dom_sf"/>
</dbReference>
<name>A0A5K1VDL6_ENTHI</name>
<dbReference type="OMA" id="WTHPDRS"/>
<dbReference type="VEuPathDB" id="AmoebaDB:KM1_063660"/>
<organism evidence="3 4">
    <name type="scientific">Entamoeba histolytica</name>
    <dbReference type="NCBI Taxonomy" id="5759"/>
    <lineage>
        <taxon>Eukaryota</taxon>
        <taxon>Amoebozoa</taxon>
        <taxon>Evosea</taxon>
        <taxon>Archamoebae</taxon>
        <taxon>Mastigamoebida</taxon>
        <taxon>Entamoebidae</taxon>
        <taxon>Entamoeba</taxon>
    </lineage>
</organism>
<evidence type="ECO:0000313" key="4">
    <source>
        <dbReference type="Proteomes" id="UP000078387"/>
    </source>
</evidence>
<dbReference type="PROSITE" id="PS51746">
    <property type="entry name" value="PPM_2"/>
    <property type="match status" value="1"/>
</dbReference>
<dbReference type="VEuPathDB" id="AmoebaDB:EHI8A_028390"/>
<accession>A0A5K1VDL6</accession>
<reference evidence="3 4" key="1">
    <citation type="submission" date="2016-05" db="EMBL/GenBank/DDBJ databases">
        <title>First whole genome sequencing of Entamoeba histolytica HM1:IMSS-clone-6.</title>
        <authorList>
            <person name="Mukherjee Avik.K."/>
            <person name="Izumyama S."/>
            <person name="Nakada-Tsukui K."/>
            <person name="Nozaki T."/>
        </authorList>
    </citation>
    <scope>NUCLEOTIDE SEQUENCE [LARGE SCALE GENOMIC DNA]</scope>
    <source>
        <strain evidence="3 4">HM1:IMSS clone 6</strain>
    </source>
</reference>
<dbReference type="EMBL" id="BDEQ01000001">
    <property type="protein sequence ID" value="GAT93175.1"/>
    <property type="molecule type" value="Genomic_DNA"/>
</dbReference>
<dbReference type="Gene3D" id="3.60.40.10">
    <property type="entry name" value="PPM-type phosphatase domain"/>
    <property type="match status" value="1"/>
</dbReference>
<evidence type="ECO:0000256" key="1">
    <source>
        <dbReference type="SAM" id="MobiDB-lite"/>
    </source>
</evidence>
<dbReference type="VEuPathDB" id="AmoebaDB:EHI5A_053030"/>
<feature type="region of interest" description="Disordered" evidence="1">
    <location>
        <begin position="26"/>
        <end position="45"/>
    </location>
</feature>
<dbReference type="PANTHER" id="PTHR47992">
    <property type="entry name" value="PROTEIN PHOSPHATASE"/>
    <property type="match status" value="1"/>
</dbReference>
<dbReference type="SMART" id="SM00331">
    <property type="entry name" value="PP2C_SIG"/>
    <property type="match status" value="1"/>
</dbReference>
<dbReference type="InterPro" id="IPR001932">
    <property type="entry name" value="PPM-type_phosphatase-like_dom"/>
</dbReference>
<dbReference type="AlphaFoldDB" id="A0A5K1VDL6"/>
<dbReference type="SMART" id="SM00332">
    <property type="entry name" value="PP2Cc"/>
    <property type="match status" value="1"/>
</dbReference>
<proteinExistence type="predicted"/>
<feature type="domain" description="PPM-type phosphatase" evidence="2">
    <location>
        <begin position="98"/>
        <end position="332"/>
    </location>
</feature>
<dbReference type="FunFam" id="3.60.40.10:FF:000042">
    <property type="entry name" value="Protein phosphatase domain containing protein"/>
    <property type="match status" value="1"/>
</dbReference>
<protein>
    <submittedName>
        <fullName evidence="3">Protein phosphatase domain-containing protein</fullName>
    </submittedName>
</protein>
<dbReference type="VEuPathDB" id="AmoebaDB:EHI7A_028280"/>
<dbReference type="VEuPathDB" id="AmoebaDB:EHI_198860"/>
<evidence type="ECO:0000313" key="3">
    <source>
        <dbReference type="EMBL" id="GAT93175.1"/>
    </source>
</evidence>
<dbReference type="Pfam" id="PF00481">
    <property type="entry name" value="PP2C"/>
    <property type="match status" value="1"/>
</dbReference>
<comment type="caution">
    <text evidence="3">The sequence shown here is derived from an EMBL/GenBank/DDBJ whole genome shotgun (WGS) entry which is preliminary data.</text>
</comment>